<keyword evidence="2" id="KW-1185">Reference proteome</keyword>
<reference evidence="1 2" key="1">
    <citation type="submission" date="2015-07" db="EMBL/GenBank/DDBJ databases">
        <title>Whole genome sequence of Herpetosiphon geysericola DSM 7119.</title>
        <authorList>
            <person name="Hemp J."/>
            <person name="Ward L.M."/>
            <person name="Pace L.A."/>
            <person name="Fischer W.W."/>
        </authorList>
    </citation>
    <scope>NUCLEOTIDE SEQUENCE [LARGE SCALE GENOMIC DNA]</scope>
    <source>
        <strain evidence="1 2">DSM 7119</strain>
    </source>
</reference>
<accession>A0A0N8GPP8</accession>
<comment type="caution">
    <text evidence="1">The sequence shown here is derived from an EMBL/GenBank/DDBJ whole genome shotgun (WGS) entry which is preliminary data.</text>
</comment>
<protein>
    <submittedName>
        <fullName evidence="1">Uncharacterized protein</fullName>
    </submittedName>
</protein>
<dbReference type="RefSeq" id="WP_054536806.1">
    <property type="nucleotide sequence ID" value="NZ_LGKP01000035.1"/>
</dbReference>
<organism evidence="1 2">
    <name type="scientific">Herpetosiphon geysericola</name>
    <dbReference type="NCBI Taxonomy" id="70996"/>
    <lineage>
        <taxon>Bacteria</taxon>
        <taxon>Bacillati</taxon>
        <taxon>Chloroflexota</taxon>
        <taxon>Chloroflexia</taxon>
        <taxon>Herpetosiphonales</taxon>
        <taxon>Herpetosiphonaceae</taxon>
        <taxon>Herpetosiphon</taxon>
    </lineage>
</organism>
<dbReference type="EMBL" id="LGKP01000035">
    <property type="protein sequence ID" value="KPL81498.1"/>
    <property type="molecule type" value="Genomic_DNA"/>
</dbReference>
<sequence length="202" mass="23071">MQEQRIGEVIEASSTQWTTGAYELLNAPPFGSLIKAGCYDNDLCVYGLVYDIRTGSRDLGGKAMVRGGRRYDGSEFYDDQIYSEHPDLAAVLQTEWSALVIGYERAGRIIHYLPPQPPTVHYSVHLCDDNTVHRFTQHCDFFRMVLHANLPIVDELLGTAIRNAAELQANRREYELYAGRELARLLRDDYDRLRVLVRMLTS</sequence>
<dbReference type="STRING" id="70996.SE18_23015"/>
<dbReference type="Proteomes" id="UP000050277">
    <property type="component" value="Unassembled WGS sequence"/>
</dbReference>
<dbReference type="AlphaFoldDB" id="A0A0N8GPP8"/>
<dbReference type="OrthoDB" id="155701at2"/>
<evidence type="ECO:0000313" key="1">
    <source>
        <dbReference type="EMBL" id="KPL81498.1"/>
    </source>
</evidence>
<evidence type="ECO:0000313" key="2">
    <source>
        <dbReference type="Proteomes" id="UP000050277"/>
    </source>
</evidence>
<name>A0A0N8GPP8_9CHLR</name>
<gene>
    <name evidence="1" type="ORF">SE18_23015</name>
</gene>
<proteinExistence type="predicted"/>